<reference evidence="1 2" key="1">
    <citation type="submission" date="2019-07" db="EMBL/GenBank/DDBJ databases">
        <title>Whole genome shotgun sequence of Microvirga aerophila NBRC 106136.</title>
        <authorList>
            <person name="Hosoyama A."/>
            <person name="Uohara A."/>
            <person name="Ohji S."/>
            <person name="Ichikawa N."/>
        </authorList>
    </citation>
    <scope>NUCLEOTIDE SEQUENCE [LARGE SCALE GENOMIC DNA]</scope>
    <source>
        <strain evidence="1 2">NBRC 106136</strain>
    </source>
</reference>
<dbReference type="AlphaFoldDB" id="A0A512C1S7"/>
<organism evidence="1 2">
    <name type="scientific">Microvirga aerophila</name>
    <dbReference type="NCBI Taxonomy" id="670291"/>
    <lineage>
        <taxon>Bacteria</taxon>
        <taxon>Pseudomonadati</taxon>
        <taxon>Pseudomonadota</taxon>
        <taxon>Alphaproteobacteria</taxon>
        <taxon>Hyphomicrobiales</taxon>
        <taxon>Methylobacteriaceae</taxon>
        <taxon>Microvirga</taxon>
    </lineage>
</organism>
<evidence type="ECO:0000313" key="2">
    <source>
        <dbReference type="Proteomes" id="UP000321085"/>
    </source>
</evidence>
<dbReference type="SUPFAM" id="SSF51445">
    <property type="entry name" value="(Trans)glycosidases"/>
    <property type="match status" value="1"/>
</dbReference>
<dbReference type="InterPro" id="IPR017853">
    <property type="entry name" value="GH"/>
</dbReference>
<accession>A0A512C1S7</accession>
<dbReference type="Gene3D" id="3.20.20.80">
    <property type="entry name" value="Glycosidases"/>
    <property type="match status" value="1"/>
</dbReference>
<evidence type="ECO:0000313" key="1">
    <source>
        <dbReference type="EMBL" id="GEO18176.1"/>
    </source>
</evidence>
<dbReference type="RefSeq" id="WP_147022873.1">
    <property type="nucleotide sequence ID" value="NZ_BJYU01000162.1"/>
</dbReference>
<keyword evidence="2" id="KW-1185">Reference proteome</keyword>
<gene>
    <name evidence="1" type="ORF">MAE02_58720</name>
</gene>
<name>A0A512C1S7_9HYPH</name>
<proteinExistence type="predicted"/>
<dbReference type="Proteomes" id="UP000321085">
    <property type="component" value="Unassembled WGS sequence"/>
</dbReference>
<comment type="caution">
    <text evidence="1">The sequence shown here is derived from an EMBL/GenBank/DDBJ whole genome shotgun (WGS) entry which is preliminary data.</text>
</comment>
<sequence length="554" mass="63435">MMAYTFRALEMHGRRMWERARIVEALDFIVAHDMTALVLHESDLIQQITFPSRYFDPYAQWASAPTRRGENAIQNNRVYIDHILHLAKSRGVEVWIEVKELAFPDEVLEARPHLIKNGVVCPSDPFWMEFIEHKTAELFDDFPLLAGMIVSPGSPEGRASRAQNKCMCEVCARTSLTAWYGGIIAALHRPTARHGKRLAIRDFAYKPADHEPLIEAIHHAPKDVIFCIKATPHDFYPTFPDNPAFGRTDREQWIEYDTQGQFYGWGILPCFMHEDIVQRLASAESRGITGGLFRTEWERVNDWWSLESLNILNLYTAASYARGERVSSQALCRRWLEGHHWPAELAPWLDSLLSETWPIIKHALYIDDFVFADCSMFPRSVGRAWWTMEVKHSLHVWDPARLGDLELSQQRMSDLLTEKAWALQAARQLVERVETGAPGLPSALHTMLLDSFKFLVPYVEGLALCADVCLHARWQLTNPHTAIQISLETAIERLRIFGERLRPLAEEALYPHHITMLLDYKRIEDIAREAERIMVSAAGTARMQAAQTAEISGS</sequence>
<protein>
    <submittedName>
        <fullName evidence="1">Uncharacterized protein</fullName>
    </submittedName>
</protein>
<dbReference type="EMBL" id="BJYU01000162">
    <property type="protein sequence ID" value="GEO18176.1"/>
    <property type="molecule type" value="Genomic_DNA"/>
</dbReference>